<dbReference type="AlphaFoldDB" id="A0A553JZG6"/>
<evidence type="ECO:0000313" key="2">
    <source>
        <dbReference type="EMBL" id="TRY17858.1"/>
    </source>
</evidence>
<feature type="domain" description="DUF1707" evidence="1">
    <location>
        <begin position="11"/>
        <end position="63"/>
    </location>
</feature>
<evidence type="ECO:0000313" key="3">
    <source>
        <dbReference type="Proteomes" id="UP000317638"/>
    </source>
</evidence>
<gene>
    <name evidence="2" type="ORF">FOJ82_11370</name>
</gene>
<protein>
    <submittedName>
        <fullName evidence="2">DUF1707 domain-containing protein</fullName>
    </submittedName>
</protein>
<evidence type="ECO:0000259" key="1">
    <source>
        <dbReference type="Pfam" id="PF08044"/>
    </source>
</evidence>
<comment type="caution">
    <text evidence="2">The sequence shown here is derived from an EMBL/GenBank/DDBJ whole genome shotgun (WGS) entry which is preliminary data.</text>
</comment>
<accession>A0A553JZG6</accession>
<keyword evidence="3" id="KW-1185">Reference proteome</keyword>
<sequence>MSDHPVPRKRVRASDEERDAVLSVLQQAHAAGRLSVEELGERQDLALQIRYTDEVSDLVEDLPEGSHLLPTLGAAGAPSPSVRSAVPPPVAASPESVSMSVMSGKTVDIAPGTVLYRNFAWWGGDDIYLGDAMGPGVVITLELHCIMAGHNIYVPEGVRVIDESLAIMAGNDVDGEAKGDGSNGTLVIKGFLWWAGSDVKLQRQQRN</sequence>
<name>A0A553JZG6_9ACTN</name>
<reference evidence="2 3" key="1">
    <citation type="submission" date="2019-07" db="EMBL/GenBank/DDBJ databases">
        <authorList>
            <person name="Zhou L.-Y."/>
        </authorList>
    </citation>
    <scope>NUCLEOTIDE SEQUENCE [LARGE SCALE GENOMIC DNA]</scope>
    <source>
        <strain evidence="2 3">YIM 101269</strain>
    </source>
</reference>
<dbReference type="OrthoDB" id="3636235at2"/>
<organism evidence="2 3">
    <name type="scientific">Tessaracoccus rhinocerotis</name>
    <dbReference type="NCBI Taxonomy" id="1689449"/>
    <lineage>
        <taxon>Bacteria</taxon>
        <taxon>Bacillati</taxon>
        <taxon>Actinomycetota</taxon>
        <taxon>Actinomycetes</taxon>
        <taxon>Propionibacteriales</taxon>
        <taxon>Propionibacteriaceae</taxon>
        <taxon>Tessaracoccus</taxon>
    </lineage>
</organism>
<dbReference type="PANTHER" id="PTHR40763">
    <property type="entry name" value="MEMBRANE PROTEIN-RELATED"/>
    <property type="match status" value="1"/>
</dbReference>
<dbReference type="RefSeq" id="WP_143938598.1">
    <property type="nucleotide sequence ID" value="NZ_VKKG01000004.1"/>
</dbReference>
<dbReference type="InterPro" id="IPR012551">
    <property type="entry name" value="DUF1707_SHOCT-like"/>
</dbReference>
<dbReference type="EMBL" id="VKKG01000004">
    <property type="protein sequence ID" value="TRY17858.1"/>
    <property type="molecule type" value="Genomic_DNA"/>
</dbReference>
<proteinExistence type="predicted"/>
<dbReference type="Pfam" id="PF08044">
    <property type="entry name" value="DUF1707"/>
    <property type="match status" value="1"/>
</dbReference>
<dbReference type="PANTHER" id="PTHR40763:SF5">
    <property type="entry name" value="MEMBRANE PROTEIN"/>
    <property type="match status" value="1"/>
</dbReference>
<dbReference type="Proteomes" id="UP000317638">
    <property type="component" value="Unassembled WGS sequence"/>
</dbReference>